<dbReference type="Proteomes" id="UP000295777">
    <property type="component" value="Unassembled WGS sequence"/>
</dbReference>
<sequence>MKRTSFMFLLGTVVGAVTAYLATARGEEILKKLEELQEQIKESDLPERARNLVKEISESVTQLITTGEKEMSEEEKKSILEEVEAKIKKLEEAIQQKAE</sequence>
<evidence type="ECO:0000313" key="2">
    <source>
        <dbReference type="Proteomes" id="UP000295777"/>
    </source>
</evidence>
<reference evidence="1 2" key="1">
    <citation type="submission" date="2019-03" db="EMBL/GenBank/DDBJ databases">
        <title>Genomic Encyclopedia of Archaeal and Bacterial Type Strains, Phase II (KMG-II): from individual species to whole genera.</title>
        <authorList>
            <person name="Goeker M."/>
        </authorList>
    </citation>
    <scope>NUCLEOTIDE SEQUENCE [LARGE SCALE GENOMIC DNA]</scope>
    <source>
        <strain evidence="1 2">DSM 24425</strain>
    </source>
</reference>
<organism evidence="1 2">
    <name type="scientific">Phorcysia thermohydrogeniphila</name>
    <dbReference type="NCBI Taxonomy" id="936138"/>
    <lineage>
        <taxon>Bacteria</taxon>
        <taxon>Pseudomonadati</taxon>
        <taxon>Aquificota</taxon>
        <taxon>Aquificia</taxon>
        <taxon>Desulfurobacteriales</taxon>
        <taxon>Desulfurobacteriaceae</taxon>
        <taxon>Phorcysia</taxon>
    </lineage>
</organism>
<dbReference type="RefSeq" id="WP_132524616.1">
    <property type="nucleotide sequence ID" value="NZ_SMFV01000001.1"/>
</dbReference>
<keyword evidence="2" id="KW-1185">Reference proteome</keyword>
<gene>
    <name evidence="1" type="ORF">CLV27_0051</name>
</gene>
<comment type="caution">
    <text evidence="1">The sequence shown here is derived from an EMBL/GenBank/DDBJ whole genome shotgun (WGS) entry which is preliminary data.</text>
</comment>
<evidence type="ECO:0000313" key="1">
    <source>
        <dbReference type="EMBL" id="TCK06250.1"/>
    </source>
</evidence>
<proteinExistence type="predicted"/>
<accession>A0A4R1GH20</accession>
<name>A0A4R1GH20_9BACT</name>
<dbReference type="AlphaFoldDB" id="A0A4R1GH20"/>
<protein>
    <submittedName>
        <fullName evidence="1">Uncharacterized protein</fullName>
    </submittedName>
</protein>
<dbReference type="EMBL" id="SMFV01000001">
    <property type="protein sequence ID" value="TCK06250.1"/>
    <property type="molecule type" value="Genomic_DNA"/>
</dbReference>